<dbReference type="Gene3D" id="3.20.20.60">
    <property type="entry name" value="Phosphoenolpyruvate-binding domains"/>
    <property type="match status" value="1"/>
</dbReference>
<comment type="catalytic activity">
    <reaction evidence="14">
        <text>pyruvate + ATP = phosphoenolpyruvate + ADP + H(+)</text>
        <dbReference type="Rhea" id="RHEA:18157"/>
        <dbReference type="ChEBI" id="CHEBI:15361"/>
        <dbReference type="ChEBI" id="CHEBI:15378"/>
        <dbReference type="ChEBI" id="CHEBI:30616"/>
        <dbReference type="ChEBI" id="CHEBI:58702"/>
        <dbReference type="ChEBI" id="CHEBI:456216"/>
        <dbReference type="EC" id="2.7.1.40"/>
    </reaction>
</comment>
<evidence type="ECO:0000256" key="12">
    <source>
        <dbReference type="ARBA" id="ARBA00023317"/>
    </source>
</evidence>
<evidence type="ECO:0000259" key="16">
    <source>
        <dbReference type="Pfam" id="PF02887"/>
    </source>
</evidence>
<dbReference type="InterPro" id="IPR036918">
    <property type="entry name" value="Pyrv_Knase_C_sf"/>
</dbReference>
<evidence type="ECO:0000256" key="2">
    <source>
        <dbReference type="ARBA" id="ARBA00004997"/>
    </source>
</evidence>
<dbReference type="InterPro" id="IPR015793">
    <property type="entry name" value="Pyrv_Knase_brl"/>
</dbReference>
<evidence type="ECO:0000313" key="17">
    <source>
        <dbReference type="EMBL" id="XAU15109.1"/>
    </source>
</evidence>
<comment type="cofactor">
    <cofactor evidence="1">
        <name>K(+)</name>
        <dbReference type="ChEBI" id="CHEBI:29103"/>
    </cofactor>
</comment>
<evidence type="ECO:0000259" key="15">
    <source>
        <dbReference type="Pfam" id="PF00224"/>
    </source>
</evidence>
<keyword evidence="7" id="KW-0547">Nucleotide-binding</keyword>
<keyword evidence="6" id="KW-0479">Metal-binding</keyword>
<dbReference type="Pfam" id="PF02887">
    <property type="entry name" value="PK_C"/>
    <property type="match status" value="1"/>
</dbReference>
<dbReference type="PROSITE" id="PS00110">
    <property type="entry name" value="PYRUVATE_KINASE"/>
    <property type="match status" value="1"/>
</dbReference>
<evidence type="ECO:0000256" key="4">
    <source>
        <dbReference type="ARBA" id="ARBA00012142"/>
    </source>
</evidence>
<evidence type="ECO:0000256" key="5">
    <source>
        <dbReference type="ARBA" id="ARBA00022679"/>
    </source>
</evidence>
<keyword evidence="11 14" id="KW-0324">Glycolysis</keyword>
<evidence type="ECO:0000256" key="11">
    <source>
        <dbReference type="ARBA" id="ARBA00023152"/>
    </source>
</evidence>
<comment type="similarity">
    <text evidence="3 14">Belongs to the pyruvate kinase family.</text>
</comment>
<dbReference type="InterPro" id="IPR015795">
    <property type="entry name" value="Pyrv_Knase_C"/>
</dbReference>
<name>A0ABZ3H9X1_9BACT</name>
<evidence type="ECO:0000256" key="8">
    <source>
        <dbReference type="ARBA" id="ARBA00022777"/>
    </source>
</evidence>
<evidence type="ECO:0000256" key="3">
    <source>
        <dbReference type="ARBA" id="ARBA00008663"/>
    </source>
</evidence>
<feature type="domain" description="Pyruvate kinase C-terminal" evidence="16">
    <location>
        <begin position="357"/>
        <end position="468"/>
    </location>
</feature>
<dbReference type="GO" id="GO:0016301">
    <property type="term" value="F:kinase activity"/>
    <property type="evidence" value="ECO:0007669"/>
    <property type="project" value="UniProtKB-KW"/>
</dbReference>
<dbReference type="EC" id="2.7.1.40" evidence="4 13"/>
<dbReference type="SUPFAM" id="SSF52935">
    <property type="entry name" value="PK C-terminal domain-like"/>
    <property type="match status" value="1"/>
</dbReference>
<reference evidence="17 18" key="1">
    <citation type="submission" date="2024-03" db="EMBL/GenBank/DDBJ databases">
        <title>Sulfurimonas sp. HSL3-1.</title>
        <authorList>
            <person name="Wang S."/>
        </authorList>
    </citation>
    <scope>NUCLEOTIDE SEQUENCE [LARGE SCALE GENOMIC DNA]</scope>
    <source>
        <strain evidence="17 18">HSL3-1</strain>
    </source>
</reference>
<dbReference type="NCBIfam" id="TIGR01064">
    <property type="entry name" value="pyruv_kin"/>
    <property type="match status" value="1"/>
</dbReference>
<dbReference type="Gene3D" id="2.40.33.10">
    <property type="entry name" value="PK beta-barrel domain-like"/>
    <property type="match status" value="1"/>
</dbReference>
<dbReference type="NCBIfam" id="NF004978">
    <property type="entry name" value="PRK06354.1"/>
    <property type="match status" value="1"/>
</dbReference>
<evidence type="ECO:0000256" key="14">
    <source>
        <dbReference type="RuleBase" id="RU000504"/>
    </source>
</evidence>
<dbReference type="Pfam" id="PF00224">
    <property type="entry name" value="PK"/>
    <property type="match status" value="1"/>
</dbReference>
<dbReference type="Proteomes" id="UP001447842">
    <property type="component" value="Chromosome"/>
</dbReference>
<dbReference type="Gene3D" id="3.40.1380.20">
    <property type="entry name" value="Pyruvate kinase, C-terminal domain"/>
    <property type="match status" value="1"/>
</dbReference>
<dbReference type="GO" id="GO:0004743">
    <property type="term" value="F:pyruvate kinase activity"/>
    <property type="evidence" value="ECO:0007669"/>
    <property type="project" value="UniProtKB-EC"/>
</dbReference>
<dbReference type="InterPro" id="IPR040442">
    <property type="entry name" value="Pyrv_kinase-like_dom_sf"/>
</dbReference>
<organism evidence="17 18">
    <name type="scientific">Sulfurimonas diazotrophicus</name>
    <dbReference type="NCBI Taxonomy" id="3131939"/>
    <lineage>
        <taxon>Bacteria</taxon>
        <taxon>Pseudomonadati</taxon>
        <taxon>Campylobacterota</taxon>
        <taxon>Epsilonproteobacteria</taxon>
        <taxon>Campylobacterales</taxon>
        <taxon>Sulfurimonadaceae</taxon>
        <taxon>Sulfurimonas</taxon>
    </lineage>
</organism>
<sequence length="496" mass="54363">MKKHTKILATVGPACEDVDTLEQMIRAGVNVFRLNFSHGTHDYHEANLKRIYEAAGRCGLIVGVLQDISGPKVRIGLIDGIVTLSPGDRIEFTAEESDGVFIEPGRLRLSLNHPELLAKVKQGEAIYFADGSLRTTVVATGDTVVCEVQNSGQLSSRKGVNFPHTSLGLEVLTAKDREDIAWGVKNGVDFMAISFVQTAKDMEDVRAEVERHNGKAQLIAKIEKFDAVENIDAILEASDGLMVARGDLGIEVPFYKVPTLQKMLIRKANEKSKPVITATQMLLSMTQAERATRAEISDVANAVLDGTDCVMLSEESAVGAYPVKAVETMTETIRETEKIYPYHKFAQFECFDEMDVIDESAVLLSQKIDAEAIIALTASGQSAKKLARYRPENPILAVMHSDRVARLLTLVWGVVPAFLTRTTSVDKMLIEVVQSGLARQVLNRHAMYIVTAGDPIGVPGTTNAIRILRENEMEYFASAALKKRSKKMPEGAATLF</sequence>
<dbReference type="InterPro" id="IPR015813">
    <property type="entry name" value="Pyrv/PenolPyrv_kinase-like_dom"/>
</dbReference>
<dbReference type="PANTHER" id="PTHR11817">
    <property type="entry name" value="PYRUVATE KINASE"/>
    <property type="match status" value="1"/>
</dbReference>
<evidence type="ECO:0000256" key="9">
    <source>
        <dbReference type="ARBA" id="ARBA00022840"/>
    </source>
</evidence>
<dbReference type="PRINTS" id="PR01050">
    <property type="entry name" value="PYRUVTKNASE"/>
</dbReference>
<evidence type="ECO:0000256" key="13">
    <source>
        <dbReference type="NCBIfam" id="TIGR01064"/>
    </source>
</evidence>
<accession>A0ABZ3H9X1</accession>
<dbReference type="InterPro" id="IPR018209">
    <property type="entry name" value="Pyrv_Knase_AS"/>
</dbReference>
<dbReference type="InterPro" id="IPR015806">
    <property type="entry name" value="Pyrv_Knase_insert_dom_sf"/>
</dbReference>
<dbReference type="SUPFAM" id="SSF51621">
    <property type="entry name" value="Phosphoenolpyruvate/pyruvate domain"/>
    <property type="match status" value="1"/>
</dbReference>
<keyword evidence="12 17" id="KW-0670">Pyruvate</keyword>
<gene>
    <name evidence="17" type="primary">pyk</name>
    <name evidence="17" type="ORF">WCY31_00050</name>
</gene>
<evidence type="ECO:0000256" key="10">
    <source>
        <dbReference type="ARBA" id="ARBA00022842"/>
    </source>
</evidence>
<keyword evidence="8 14" id="KW-0418">Kinase</keyword>
<dbReference type="InterPro" id="IPR011037">
    <property type="entry name" value="Pyrv_Knase-like_insert_dom_sf"/>
</dbReference>
<proteinExistence type="inferred from homology"/>
<evidence type="ECO:0000256" key="1">
    <source>
        <dbReference type="ARBA" id="ARBA00001958"/>
    </source>
</evidence>
<keyword evidence="10 14" id="KW-0460">Magnesium</keyword>
<feature type="domain" description="Pyruvate kinase barrel" evidence="15">
    <location>
        <begin position="3"/>
        <end position="326"/>
    </location>
</feature>
<evidence type="ECO:0000313" key="18">
    <source>
        <dbReference type="Proteomes" id="UP001447842"/>
    </source>
</evidence>
<protein>
    <recommendedName>
        <fullName evidence="4 13">Pyruvate kinase</fullName>
        <ecNumber evidence="4 13">2.7.1.40</ecNumber>
    </recommendedName>
</protein>
<comment type="pathway">
    <text evidence="2 14">Carbohydrate degradation; glycolysis; pyruvate from D-glyceraldehyde 3-phosphate: step 5/5.</text>
</comment>
<keyword evidence="9" id="KW-0067">ATP-binding</keyword>
<keyword evidence="18" id="KW-1185">Reference proteome</keyword>
<dbReference type="SUPFAM" id="SSF50800">
    <property type="entry name" value="PK beta-barrel domain-like"/>
    <property type="match status" value="1"/>
</dbReference>
<dbReference type="RefSeq" id="WP_345972700.1">
    <property type="nucleotide sequence ID" value="NZ_CP147920.1"/>
</dbReference>
<keyword evidence="5 14" id="KW-0808">Transferase</keyword>
<dbReference type="NCBIfam" id="NF004491">
    <property type="entry name" value="PRK05826.1"/>
    <property type="match status" value="1"/>
</dbReference>
<dbReference type="InterPro" id="IPR001697">
    <property type="entry name" value="Pyr_Knase"/>
</dbReference>
<evidence type="ECO:0000256" key="6">
    <source>
        <dbReference type="ARBA" id="ARBA00022723"/>
    </source>
</evidence>
<evidence type="ECO:0000256" key="7">
    <source>
        <dbReference type="ARBA" id="ARBA00022741"/>
    </source>
</evidence>
<dbReference type="EMBL" id="CP147920">
    <property type="protein sequence ID" value="XAU15109.1"/>
    <property type="molecule type" value="Genomic_DNA"/>
</dbReference>